<keyword evidence="4 6" id="KW-1133">Transmembrane helix</keyword>
<evidence type="ECO:0000256" key="3">
    <source>
        <dbReference type="ARBA" id="ARBA00022692"/>
    </source>
</evidence>
<dbReference type="EMBL" id="FNVO01000006">
    <property type="protein sequence ID" value="SEG55340.1"/>
    <property type="molecule type" value="Genomic_DNA"/>
</dbReference>
<evidence type="ECO:0000256" key="5">
    <source>
        <dbReference type="ARBA" id="ARBA00023136"/>
    </source>
</evidence>
<dbReference type="InterPro" id="IPR025937">
    <property type="entry name" value="PDGLE_dom"/>
</dbReference>
<dbReference type="RefSeq" id="WP_200827282.1">
    <property type="nucleotide sequence ID" value="NZ_FNVO01000006.1"/>
</dbReference>
<gene>
    <name evidence="8" type="ORF">SAMN04489712_106224</name>
</gene>
<protein>
    <submittedName>
        <fullName evidence="8">Cobalt/nickel transport protein</fullName>
    </submittedName>
</protein>
<dbReference type="Proteomes" id="UP000236723">
    <property type="component" value="Unassembled WGS sequence"/>
</dbReference>
<keyword evidence="2" id="KW-1003">Cell membrane</keyword>
<evidence type="ECO:0000313" key="9">
    <source>
        <dbReference type="Proteomes" id="UP000236723"/>
    </source>
</evidence>
<keyword evidence="9" id="KW-1185">Reference proteome</keyword>
<proteinExistence type="predicted"/>
<comment type="subcellular location">
    <subcellularLocation>
        <location evidence="1">Cell membrane</location>
    </subcellularLocation>
</comment>
<dbReference type="GO" id="GO:0005886">
    <property type="term" value="C:plasma membrane"/>
    <property type="evidence" value="ECO:0007669"/>
    <property type="project" value="UniProtKB-SubCell"/>
</dbReference>
<keyword evidence="3 6" id="KW-0812">Transmembrane</keyword>
<dbReference type="AlphaFoldDB" id="A0A1H6B407"/>
<evidence type="ECO:0000313" key="8">
    <source>
        <dbReference type="EMBL" id="SEG55340.1"/>
    </source>
</evidence>
<evidence type="ECO:0000256" key="2">
    <source>
        <dbReference type="ARBA" id="ARBA00022475"/>
    </source>
</evidence>
<name>A0A1H6B407_9ACTN</name>
<reference evidence="9" key="1">
    <citation type="submission" date="2016-10" db="EMBL/GenBank/DDBJ databases">
        <authorList>
            <person name="Varghese N."/>
            <person name="Submissions S."/>
        </authorList>
    </citation>
    <scope>NUCLEOTIDE SEQUENCE [LARGE SCALE GENOMIC DNA]</scope>
    <source>
        <strain evidence="9">DSM 43163</strain>
    </source>
</reference>
<organism evidence="8 9">
    <name type="scientific">Thermomonospora echinospora</name>
    <dbReference type="NCBI Taxonomy" id="1992"/>
    <lineage>
        <taxon>Bacteria</taxon>
        <taxon>Bacillati</taxon>
        <taxon>Actinomycetota</taxon>
        <taxon>Actinomycetes</taxon>
        <taxon>Streptosporangiales</taxon>
        <taxon>Thermomonosporaceae</taxon>
        <taxon>Thermomonospora</taxon>
    </lineage>
</organism>
<evidence type="ECO:0000259" key="7">
    <source>
        <dbReference type="Pfam" id="PF13190"/>
    </source>
</evidence>
<evidence type="ECO:0000256" key="6">
    <source>
        <dbReference type="SAM" id="Phobius"/>
    </source>
</evidence>
<evidence type="ECO:0000256" key="4">
    <source>
        <dbReference type="ARBA" id="ARBA00022989"/>
    </source>
</evidence>
<accession>A0A1H6B407</accession>
<sequence length="118" mass="12203">MTTGNRRFLLAFLLAFLLVALVVAGVVSFYASGDPDGLSKVAEDKGFAAQEEDHALKDSPLGDYGVKGVENERLSGGLAGVIGVGLTAAVGGGLFWAVRRRPRATPSGDVPAGSSERR</sequence>
<evidence type="ECO:0000256" key="1">
    <source>
        <dbReference type="ARBA" id="ARBA00004236"/>
    </source>
</evidence>
<feature type="domain" description="PDGLE" evidence="7">
    <location>
        <begin position="11"/>
        <end position="100"/>
    </location>
</feature>
<feature type="transmembrane region" description="Helical" evidence="6">
    <location>
        <begin position="77"/>
        <end position="98"/>
    </location>
</feature>
<keyword evidence="5 6" id="KW-0472">Membrane</keyword>
<dbReference type="Pfam" id="PF13190">
    <property type="entry name" value="PDGLE"/>
    <property type="match status" value="1"/>
</dbReference>